<reference evidence="3" key="1">
    <citation type="submission" date="2019-10" db="EMBL/GenBank/DDBJ databases">
        <title>The sequence and de novo assembly of the wild yak genome.</title>
        <authorList>
            <person name="Liu Y."/>
        </authorList>
    </citation>
    <scope>NUCLEOTIDE SEQUENCE [LARGE SCALE GENOMIC DNA]</scope>
    <source>
        <strain evidence="3">WY2019</strain>
    </source>
</reference>
<keyword evidence="2" id="KW-0812">Transmembrane</keyword>
<name>A0A6B0R213_9CETA</name>
<sequence length="345" mass="38669">MELPAVNLKAILLVHWLLTTWGCIVFQGPYAWTNFPILALGVWAMAQRDSVDAISMFLGGLVATIFLDVIYIGIFYPRSNLSDTVRFSAGMAILNLILKPISCFFVYHMYRERGGFLGPSEERSSYQPIDSSEVPADPESKAHSHGDSGRASVSAWAVDTAVFLLWCHQKEWARQEKGVQGEASQATLRTQRMGRPPHTWRSPAAGAAWVALLDPQHRRAWLCRCFGAWQRFVQRGTRYRDHVANCQAGTLRTCLQQWMQMKQLRASDGAKVAQLSLCWQKAGNMALFSSVPGGATAHGLRLMVAARVLPQEQGQGSLQEACRKLALQRVLLLWRTRLSQRQRAE</sequence>
<dbReference type="Pfam" id="PF06396">
    <property type="entry name" value="AGTRAP"/>
    <property type="match status" value="1"/>
</dbReference>
<accession>A0A6B0R213</accession>
<protein>
    <recommendedName>
        <fullName evidence="5">Type-1 angiotensin II receptor-associated protein</fullName>
    </recommendedName>
</protein>
<dbReference type="EMBL" id="VBQZ03000009">
    <property type="protein sequence ID" value="MXQ81874.1"/>
    <property type="molecule type" value="Genomic_DNA"/>
</dbReference>
<dbReference type="PANTHER" id="PTHR38493">
    <property type="entry name" value="CHROMOSOME 1 OPEN READING FRAME 167"/>
    <property type="match status" value="1"/>
</dbReference>
<keyword evidence="4" id="KW-1185">Reference proteome</keyword>
<dbReference type="SMART" id="SM00805">
    <property type="entry name" value="AGTRAP"/>
    <property type="match status" value="1"/>
</dbReference>
<feature type="transmembrane region" description="Helical" evidence="2">
    <location>
        <begin position="12"/>
        <end position="33"/>
    </location>
</feature>
<dbReference type="InterPro" id="IPR031473">
    <property type="entry name" value="DUF4684"/>
</dbReference>
<dbReference type="InterPro" id="IPR009436">
    <property type="entry name" value="AGTRAP"/>
</dbReference>
<evidence type="ECO:0000256" key="2">
    <source>
        <dbReference type="SAM" id="Phobius"/>
    </source>
</evidence>
<evidence type="ECO:0000256" key="1">
    <source>
        <dbReference type="SAM" id="MobiDB-lite"/>
    </source>
</evidence>
<comment type="caution">
    <text evidence="3">The sequence shown here is derived from an EMBL/GenBank/DDBJ whole genome shotgun (WGS) entry which is preliminary data.</text>
</comment>
<dbReference type="AlphaFoldDB" id="A0A6B0R213"/>
<keyword evidence="2" id="KW-0472">Membrane</keyword>
<dbReference type="Proteomes" id="UP000322234">
    <property type="component" value="Unassembled WGS sequence"/>
</dbReference>
<organism evidence="3 4">
    <name type="scientific">Bos mutus</name>
    <name type="common">wild yak</name>
    <dbReference type="NCBI Taxonomy" id="72004"/>
    <lineage>
        <taxon>Eukaryota</taxon>
        <taxon>Metazoa</taxon>
        <taxon>Chordata</taxon>
        <taxon>Craniata</taxon>
        <taxon>Vertebrata</taxon>
        <taxon>Euteleostomi</taxon>
        <taxon>Mammalia</taxon>
        <taxon>Eutheria</taxon>
        <taxon>Laurasiatheria</taxon>
        <taxon>Artiodactyla</taxon>
        <taxon>Ruminantia</taxon>
        <taxon>Pecora</taxon>
        <taxon>Bovidae</taxon>
        <taxon>Bovinae</taxon>
        <taxon>Bos</taxon>
    </lineage>
</organism>
<evidence type="ECO:0000313" key="3">
    <source>
        <dbReference type="EMBL" id="MXQ81874.1"/>
    </source>
</evidence>
<dbReference type="GO" id="GO:0038166">
    <property type="term" value="P:angiotensin-activated signaling pathway"/>
    <property type="evidence" value="ECO:0007669"/>
    <property type="project" value="InterPro"/>
</dbReference>
<proteinExistence type="predicted"/>
<feature type="transmembrane region" description="Helical" evidence="2">
    <location>
        <begin position="88"/>
        <end position="110"/>
    </location>
</feature>
<keyword evidence="2" id="KW-1133">Transmembrane helix</keyword>
<feature type="region of interest" description="Disordered" evidence="1">
    <location>
        <begin position="121"/>
        <end position="148"/>
    </location>
</feature>
<gene>
    <name evidence="3" type="ORF">E5288_WYG004801</name>
</gene>
<feature type="transmembrane region" description="Helical" evidence="2">
    <location>
        <begin position="53"/>
        <end position="76"/>
    </location>
</feature>
<feature type="compositionally biased region" description="Basic and acidic residues" evidence="1">
    <location>
        <begin position="138"/>
        <end position="148"/>
    </location>
</feature>
<evidence type="ECO:0000313" key="4">
    <source>
        <dbReference type="Proteomes" id="UP000322234"/>
    </source>
</evidence>
<evidence type="ECO:0008006" key="5">
    <source>
        <dbReference type="Google" id="ProtNLM"/>
    </source>
</evidence>
<dbReference type="PANTHER" id="PTHR38493:SF1">
    <property type="entry name" value="SFI1 SPINDLE BODY DOMAIN-CONTAINING PROTEIN"/>
    <property type="match status" value="1"/>
</dbReference>